<dbReference type="Proteomes" id="UP000001351">
    <property type="component" value="Chromosome"/>
</dbReference>
<dbReference type="AlphaFoldDB" id="E3FHX3"/>
<name>E3FHX3_STIAD</name>
<protein>
    <submittedName>
        <fullName evidence="1">Uncharacterized protein</fullName>
    </submittedName>
</protein>
<reference evidence="1 2" key="1">
    <citation type="journal article" date="2011" name="Mol. Biol. Evol.">
        <title>Comparative genomic analysis of fruiting body formation in Myxococcales.</title>
        <authorList>
            <person name="Huntley S."/>
            <person name="Hamann N."/>
            <person name="Wegener-Feldbrugge S."/>
            <person name="Treuner-Lange A."/>
            <person name="Kube M."/>
            <person name="Reinhardt R."/>
            <person name="Klages S."/>
            <person name="Muller R."/>
            <person name="Ronning C.M."/>
            <person name="Nierman W.C."/>
            <person name="Sogaard-Andersen L."/>
        </authorList>
    </citation>
    <scope>NUCLEOTIDE SEQUENCE [LARGE SCALE GENOMIC DNA]</scope>
    <source>
        <strain evidence="1 2">DW4/3-1</strain>
    </source>
</reference>
<accession>E3FHX3</accession>
<organism evidence="1 2">
    <name type="scientific">Stigmatella aurantiaca (strain DW4/3-1)</name>
    <dbReference type="NCBI Taxonomy" id="378806"/>
    <lineage>
        <taxon>Bacteria</taxon>
        <taxon>Pseudomonadati</taxon>
        <taxon>Myxococcota</taxon>
        <taxon>Myxococcia</taxon>
        <taxon>Myxococcales</taxon>
        <taxon>Cystobacterineae</taxon>
        <taxon>Archangiaceae</taxon>
        <taxon>Stigmatella</taxon>
    </lineage>
</organism>
<gene>
    <name evidence="1" type="ordered locus">STAUR_3791</name>
</gene>
<dbReference type="KEGG" id="sur:STAUR_3791"/>
<keyword evidence="2" id="KW-1185">Reference proteome</keyword>
<dbReference type="EMBL" id="CP002271">
    <property type="protein sequence ID" value="ADO71579.1"/>
    <property type="molecule type" value="Genomic_DNA"/>
</dbReference>
<proteinExistence type="predicted"/>
<evidence type="ECO:0000313" key="2">
    <source>
        <dbReference type="Proteomes" id="UP000001351"/>
    </source>
</evidence>
<evidence type="ECO:0000313" key="1">
    <source>
        <dbReference type="EMBL" id="ADO71579.1"/>
    </source>
</evidence>
<sequence>MAHTAPSAPGRLRALTLNAFAGLALTGCIHGGTPMSSVCRELPTVEECQVSARVITHPCLRKCVELQCAGVKVNCRSEEIQRKCRDQGSGAPGAALGYVVRFSDAPTSCDHPSREINWCEAPASRDCRAKAMVHELAHSCGWHHGQGLGVPADNGLLPCD</sequence>
<dbReference type="HOGENOM" id="CLU_1651104_0_0_7"/>